<evidence type="ECO:0000256" key="4">
    <source>
        <dbReference type="ARBA" id="ARBA00022964"/>
    </source>
</evidence>
<dbReference type="GO" id="GO:0016121">
    <property type="term" value="P:carotene catabolic process"/>
    <property type="evidence" value="ECO:0007669"/>
    <property type="project" value="TreeGrafter"/>
</dbReference>
<evidence type="ECO:0000313" key="7">
    <source>
        <dbReference type="Proteomes" id="UP000233837"/>
    </source>
</evidence>
<evidence type="ECO:0000256" key="3">
    <source>
        <dbReference type="ARBA" id="ARBA00022723"/>
    </source>
</evidence>
<name>A0A2I0X7P1_9ASPA</name>
<protein>
    <submittedName>
        <fullName evidence="6">Carotenoid cleavage dioxygenase 7, chloroplastic</fullName>
    </submittedName>
</protein>
<dbReference type="Proteomes" id="UP000233837">
    <property type="component" value="Unassembled WGS sequence"/>
</dbReference>
<comment type="cofactor">
    <cofactor evidence="1">
        <name>Fe(2+)</name>
        <dbReference type="ChEBI" id="CHEBI:29033"/>
    </cofactor>
</comment>
<dbReference type="STRING" id="906689.A0A2I0X7P1"/>
<organism evidence="6 7">
    <name type="scientific">Dendrobium catenatum</name>
    <dbReference type="NCBI Taxonomy" id="906689"/>
    <lineage>
        <taxon>Eukaryota</taxon>
        <taxon>Viridiplantae</taxon>
        <taxon>Streptophyta</taxon>
        <taxon>Embryophyta</taxon>
        <taxon>Tracheophyta</taxon>
        <taxon>Spermatophyta</taxon>
        <taxon>Magnoliopsida</taxon>
        <taxon>Liliopsida</taxon>
        <taxon>Asparagales</taxon>
        <taxon>Orchidaceae</taxon>
        <taxon>Epidendroideae</taxon>
        <taxon>Malaxideae</taxon>
        <taxon>Dendrobiinae</taxon>
        <taxon>Dendrobium</taxon>
    </lineage>
</organism>
<dbReference type="AlphaFoldDB" id="A0A2I0X7P1"/>
<keyword evidence="5" id="KW-0408">Iron</keyword>
<sequence length="515" mass="57180">MQAAFHHRLLFFSQPLNQPTKTSKLFFFSTTTTPSCYRCIPSPSASSNIPIPSNLPDSSFSSSSSATAAAAITALEDYQRLFSSQPAESVDPLPLVATKGSLPADFPLGTYYLIGPGMISDDHGSTVNPLDGHGYLRAFRFIGGGVVMYSARYVETEAAKEEREAKTGEWRFRRSGIFSRLKSGWRAPSWTCIKNVANTTVLTWAGRLFCLWEGGYPYELEPKSLATVGPADFITAAEGRQRRGGGGGVLNLAAGITKLLIHGNQPTTPIYLLPRFSNNTISRDWRIPIEAPSQLWTCHVGNAYEEKDGNGKTKIKIQASVCSYQWFNQKKLFGYDSQSSKLDPSFMNVEQQLLPHLVKISIELDAEGSCLLCSIVDSSTQWKNLVDFPVINPTNSGKANRFMYASSTSGSREFLPHFPFDTVVKFDFSNGITKSWCTESRKFIGEPMFISKNAKVCSFQAEGKQYAVFKQKCYLVVLDAKRIGHDDAIEVKLEVPKHLTFPFGFHGFWNEKCEV</sequence>
<dbReference type="GO" id="GO:0046872">
    <property type="term" value="F:metal ion binding"/>
    <property type="evidence" value="ECO:0007669"/>
    <property type="project" value="UniProtKB-KW"/>
</dbReference>
<dbReference type="InterPro" id="IPR004294">
    <property type="entry name" value="Carotenoid_Oase"/>
</dbReference>
<dbReference type="PANTHER" id="PTHR10543:SF37">
    <property type="entry name" value="CAROTENOID CLEAVAGE DIOXYGENASE 7, CHLOROPLASTIC"/>
    <property type="match status" value="1"/>
</dbReference>
<evidence type="ECO:0000256" key="5">
    <source>
        <dbReference type="ARBA" id="ARBA00023004"/>
    </source>
</evidence>
<reference evidence="6 7" key="2">
    <citation type="journal article" date="2017" name="Nature">
        <title>The Apostasia genome and the evolution of orchids.</title>
        <authorList>
            <person name="Zhang G.Q."/>
            <person name="Liu K.W."/>
            <person name="Li Z."/>
            <person name="Lohaus R."/>
            <person name="Hsiao Y.Y."/>
            <person name="Niu S.C."/>
            <person name="Wang J.Y."/>
            <person name="Lin Y.C."/>
            <person name="Xu Q."/>
            <person name="Chen L.J."/>
            <person name="Yoshida K."/>
            <person name="Fujiwara S."/>
            <person name="Wang Z.W."/>
            <person name="Zhang Y.Q."/>
            <person name="Mitsuda N."/>
            <person name="Wang M."/>
            <person name="Liu G.H."/>
            <person name="Pecoraro L."/>
            <person name="Huang H.X."/>
            <person name="Xiao X.J."/>
            <person name="Lin M."/>
            <person name="Wu X.Y."/>
            <person name="Wu W.L."/>
            <person name="Chen Y.Y."/>
            <person name="Chang S.B."/>
            <person name="Sakamoto S."/>
            <person name="Ohme-Takagi M."/>
            <person name="Yagi M."/>
            <person name="Zeng S.J."/>
            <person name="Shen C.Y."/>
            <person name="Yeh C.M."/>
            <person name="Luo Y.B."/>
            <person name="Tsai W.C."/>
            <person name="Van de Peer Y."/>
            <person name="Liu Z.J."/>
        </authorList>
    </citation>
    <scope>NUCLEOTIDE SEQUENCE [LARGE SCALE GENOMIC DNA]</scope>
    <source>
        <tissue evidence="6">The whole plant</tissue>
    </source>
</reference>
<dbReference type="Pfam" id="PF03055">
    <property type="entry name" value="RPE65"/>
    <property type="match status" value="2"/>
</dbReference>
<accession>A0A2I0X7P1</accession>
<evidence type="ECO:0000313" key="6">
    <source>
        <dbReference type="EMBL" id="PKU83916.1"/>
    </source>
</evidence>
<keyword evidence="4 6" id="KW-0223">Dioxygenase</keyword>
<dbReference type="EMBL" id="KZ502070">
    <property type="protein sequence ID" value="PKU83916.1"/>
    <property type="molecule type" value="Genomic_DNA"/>
</dbReference>
<keyword evidence="7" id="KW-1185">Reference proteome</keyword>
<dbReference type="PANTHER" id="PTHR10543">
    <property type="entry name" value="BETA-CAROTENE DIOXYGENASE"/>
    <property type="match status" value="1"/>
</dbReference>
<comment type="similarity">
    <text evidence="2">Belongs to the carotenoid oxygenase family.</text>
</comment>
<evidence type="ECO:0000256" key="2">
    <source>
        <dbReference type="ARBA" id="ARBA00006787"/>
    </source>
</evidence>
<keyword evidence="3" id="KW-0479">Metal-binding</keyword>
<dbReference type="GO" id="GO:0009570">
    <property type="term" value="C:chloroplast stroma"/>
    <property type="evidence" value="ECO:0007669"/>
    <property type="project" value="TreeGrafter"/>
</dbReference>
<evidence type="ECO:0000256" key="1">
    <source>
        <dbReference type="ARBA" id="ARBA00001954"/>
    </source>
</evidence>
<keyword evidence="4 6" id="KW-0560">Oxidoreductase</keyword>
<gene>
    <name evidence="6" type="primary">CCD7</name>
    <name evidence="6" type="ORF">MA16_Dca006391</name>
</gene>
<proteinExistence type="inferred from homology"/>
<reference evidence="6 7" key="1">
    <citation type="journal article" date="2016" name="Sci. Rep.">
        <title>The Dendrobium catenatum Lindl. genome sequence provides insights into polysaccharide synthase, floral development and adaptive evolution.</title>
        <authorList>
            <person name="Zhang G.Q."/>
            <person name="Xu Q."/>
            <person name="Bian C."/>
            <person name="Tsai W.C."/>
            <person name="Yeh C.M."/>
            <person name="Liu K.W."/>
            <person name="Yoshida K."/>
            <person name="Zhang L.S."/>
            <person name="Chang S.B."/>
            <person name="Chen F."/>
            <person name="Shi Y."/>
            <person name="Su Y.Y."/>
            <person name="Zhang Y.Q."/>
            <person name="Chen L.J."/>
            <person name="Yin Y."/>
            <person name="Lin M."/>
            <person name="Huang H."/>
            <person name="Deng H."/>
            <person name="Wang Z.W."/>
            <person name="Zhu S.L."/>
            <person name="Zhao X."/>
            <person name="Deng C."/>
            <person name="Niu S.C."/>
            <person name="Huang J."/>
            <person name="Wang M."/>
            <person name="Liu G.H."/>
            <person name="Yang H.J."/>
            <person name="Xiao X.J."/>
            <person name="Hsiao Y.Y."/>
            <person name="Wu W.L."/>
            <person name="Chen Y.Y."/>
            <person name="Mitsuda N."/>
            <person name="Ohme-Takagi M."/>
            <person name="Luo Y.B."/>
            <person name="Van de Peer Y."/>
            <person name="Liu Z.J."/>
        </authorList>
    </citation>
    <scope>NUCLEOTIDE SEQUENCE [LARGE SCALE GENOMIC DNA]</scope>
    <source>
        <tissue evidence="6">The whole plant</tissue>
    </source>
</reference>
<dbReference type="GO" id="GO:0045549">
    <property type="term" value="F:9-cis-epoxycarotenoid dioxygenase activity"/>
    <property type="evidence" value="ECO:0007669"/>
    <property type="project" value="TreeGrafter"/>
</dbReference>